<organism evidence="1 2">
    <name type="scientific">Vermiconidia calcicola</name>
    <dbReference type="NCBI Taxonomy" id="1690605"/>
    <lineage>
        <taxon>Eukaryota</taxon>
        <taxon>Fungi</taxon>
        <taxon>Dikarya</taxon>
        <taxon>Ascomycota</taxon>
        <taxon>Pezizomycotina</taxon>
        <taxon>Dothideomycetes</taxon>
        <taxon>Dothideomycetidae</taxon>
        <taxon>Mycosphaerellales</taxon>
        <taxon>Extremaceae</taxon>
        <taxon>Vermiconidia</taxon>
    </lineage>
</organism>
<comment type="caution">
    <text evidence="1">The sequence shown here is derived from an EMBL/GenBank/DDBJ whole genome shotgun (WGS) entry which is preliminary data.</text>
</comment>
<dbReference type="Proteomes" id="UP001281147">
    <property type="component" value="Unassembled WGS sequence"/>
</dbReference>
<dbReference type="EMBL" id="JAUTXU010000217">
    <property type="protein sequence ID" value="KAK3697946.1"/>
    <property type="molecule type" value="Genomic_DNA"/>
</dbReference>
<proteinExistence type="predicted"/>
<evidence type="ECO:0000313" key="1">
    <source>
        <dbReference type="EMBL" id="KAK3697946.1"/>
    </source>
</evidence>
<gene>
    <name evidence="1" type="ORF">LTR37_017170</name>
</gene>
<accession>A0ACC3MKQ0</accession>
<reference evidence="1" key="1">
    <citation type="submission" date="2023-07" db="EMBL/GenBank/DDBJ databases">
        <title>Black Yeasts Isolated from many extreme environments.</title>
        <authorList>
            <person name="Coleine C."/>
            <person name="Stajich J.E."/>
            <person name="Selbmann L."/>
        </authorList>
    </citation>
    <scope>NUCLEOTIDE SEQUENCE</scope>
    <source>
        <strain evidence="1">CCFEE 5714</strain>
    </source>
</reference>
<evidence type="ECO:0000313" key="2">
    <source>
        <dbReference type="Proteomes" id="UP001281147"/>
    </source>
</evidence>
<protein>
    <submittedName>
        <fullName evidence="1">Uncharacterized protein</fullName>
    </submittedName>
</protein>
<sequence>MSSLATSLGLRASGPTTPIPSNAGFYLIFHFLFAYAVTSSRILKQYYGIDHNVSPRQDSSKYGDAAVSKGKITQRQLEQLKRLEAAHANSVEHYPVFACAMLWAHITGLDAAEINYGALLNTIARVAYAALYAFVDTPRLSQLRGLCWWASNIICLRIFWHGTKTINKL</sequence>
<name>A0ACC3MKQ0_9PEZI</name>
<keyword evidence="2" id="KW-1185">Reference proteome</keyword>